<dbReference type="Pfam" id="PF00181">
    <property type="entry name" value="Ribosomal_L2_N"/>
    <property type="match status" value="1"/>
</dbReference>
<organism evidence="7">
    <name type="scientific">Vermamoeba vermiformis</name>
    <name type="common">Amoeba</name>
    <name type="synonym">Hartmannella vermiformis</name>
    <dbReference type="NCBI Taxonomy" id="5778"/>
    <lineage>
        <taxon>Eukaryota</taxon>
        <taxon>Amoebozoa</taxon>
        <taxon>Tubulinea</taxon>
        <taxon>Echinamoebida</taxon>
        <taxon>Vermamoeba</taxon>
    </lineage>
</organism>
<evidence type="ECO:0000256" key="3">
    <source>
        <dbReference type="ARBA" id="ARBA00023274"/>
    </source>
</evidence>
<accession>A0A0K1HP40</accession>
<dbReference type="InterPro" id="IPR005880">
    <property type="entry name" value="Ribosomal_uL2_bac/org-type"/>
</dbReference>
<name>A0A0K1HP40_VERVE</name>
<dbReference type="GO" id="GO:0032543">
    <property type="term" value="P:mitochondrial translation"/>
    <property type="evidence" value="ECO:0007669"/>
    <property type="project" value="TreeGrafter"/>
</dbReference>
<comment type="similarity">
    <text evidence="1">Belongs to the universal ribosomal protein uL2 family.</text>
</comment>
<evidence type="ECO:0000313" key="7">
    <source>
        <dbReference type="EMBL" id="AKT93937.1"/>
    </source>
</evidence>
<dbReference type="PROSITE" id="PS00467">
    <property type="entry name" value="RIBOSOMAL_L2"/>
    <property type="match status" value="1"/>
</dbReference>
<dbReference type="GO" id="GO:0003735">
    <property type="term" value="F:structural constituent of ribosome"/>
    <property type="evidence" value="ECO:0007669"/>
    <property type="project" value="InterPro"/>
</dbReference>
<evidence type="ECO:0000259" key="6">
    <source>
        <dbReference type="SMART" id="SM01383"/>
    </source>
</evidence>
<feature type="region of interest" description="Disordered" evidence="4">
    <location>
        <begin position="211"/>
        <end position="242"/>
    </location>
</feature>
<evidence type="ECO:0000256" key="1">
    <source>
        <dbReference type="ARBA" id="ARBA00005636"/>
    </source>
</evidence>
<feature type="domain" description="Large ribosomal subunit protein uL2 RNA-binding" evidence="6">
    <location>
        <begin position="22"/>
        <end position="98"/>
    </location>
</feature>
<dbReference type="Gene3D" id="4.10.950.10">
    <property type="entry name" value="Ribosomal protein L2, domain 3"/>
    <property type="match status" value="1"/>
</dbReference>
<dbReference type="AlphaFoldDB" id="A0A0K1HP40"/>
<dbReference type="InterPro" id="IPR014722">
    <property type="entry name" value="Rib_uL2_dom2"/>
</dbReference>
<dbReference type="InterPro" id="IPR008991">
    <property type="entry name" value="Translation_prot_SH3-like_sf"/>
</dbReference>
<dbReference type="PANTHER" id="PTHR13691:SF5">
    <property type="entry name" value="LARGE RIBOSOMAL SUBUNIT PROTEIN UL2M"/>
    <property type="match status" value="1"/>
</dbReference>
<dbReference type="Gene3D" id="2.30.30.30">
    <property type="match status" value="1"/>
</dbReference>
<evidence type="ECO:0000256" key="4">
    <source>
        <dbReference type="SAM" id="MobiDB-lite"/>
    </source>
</evidence>
<protein>
    <submittedName>
        <fullName evidence="7">Ribosomal protein L2</fullName>
    </submittedName>
</protein>
<keyword evidence="3" id="KW-0687">Ribonucleoprotein</keyword>
<evidence type="ECO:0000256" key="2">
    <source>
        <dbReference type="ARBA" id="ARBA00022980"/>
    </source>
</evidence>
<dbReference type="InterPro" id="IPR012340">
    <property type="entry name" value="NA-bd_OB-fold"/>
</dbReference>
<sequence length="255" mass="28011">MCSAVLAIVQKKLRSRLYNKGGRGHSGNITVYHRGGLKHRRAYRYINFISPLDIEGVVLKITYDPNRTANVALLYYLNGFCGYIVAAEGLRIGSTIFSGFSPAKVEDAFAVGSVLPLRLLPIGFVVHNIETQSGHGAKICRAAGSSAVVLKKSSEKVLLKLRSGWNLWLNENCLASLGVVSNSSHMDNTIPKAGSVRHMGFRPIVRGIAKNPVDHPHGGRSNKGQHPTTPWGRLTKGKPTVSRKRRLNKLSYRFK</sequence>
<dbReference type="SUPFAM" id="SSF50104">
    <property type="entry name" value="Translation proteins SH3-like domain"/>
    <property type="match status" value="1"/>
</dbReference>
<dbReference type="SMART" id="SM01383">
    <property type="entry name" value="Ribosomal_L2"/>
    <property type="match status" value="1"/>
</dbReference>
<dbReference type="PIRSF" id="PIRSF002158">
    <property type="entry name" value="Ribosomal_L2"/>
    <property type="match status" value="1"/>
</dbReference>
<dbReference type="InterPro" id="IPR022669">
    <property type="entry name" value="Ribosomal_uL2_C"/>
</dbReference>
<dbReference type="InterPro" id="IPR022671">
    <property type="entry name" value="Ribosomal_uL2_CS"/>
</dbReference>
<gene>
    <name evidence="7" type="primary">rpl2</name>
    <name evidence="7" type="ORF">AB846_8</name>
</gene>
<proteinExistence type="inferred from homology"/>
<evidence type="ECO:0000259" key="5">
    <source>
        <dbReference type="SMART" id="SM01382"/>
    </source>
</evidence>
<dbReference type="PANTHER" id="PTHR13691">
    <property type="entry name" value="RIBOSOMAL PROTEIN L2"/>
    <property type="match status" value="1"/>
</dbReference>
<dbReference type="Gene3D" id="2.40.50.140">
    <property type="entry name" value="Nucleic acid-binding proteins"/>
    <property type="match status" value="1"/>
</dbReference>
<dbReference type="InterPro" id="IPR002171">
    <property type="entry name" value="Ribosomal_uL2"/>
</dbReference>
<dbReference type="InterPro" id="IPR014726">
    <property type="entry name" value="Ribosomal_uL2_dom3"/>
</dbReference>
<dbReference type="SMART" id="SM01382">
    <property type="entry name" value="Ribosomal_L2_C"/>
    <property type="match status" value="1"/>
</dbReference>
<keyword evidence="2 7" id="KW-0689">Ribosomal protein</keyword>
<dbReference type="EMBL" id="KT185627">
    <property type="protein sequence ID" value="AKT93937.1"/>
    <property type="molecule type" value="Genomic_DNA"/>
</dbReference>
<feature type="domain" description="Large ribosomal subunit protein uL2 C-terminal" evidence="5">
    <location>
        <begin position="109"/>
        <end position="234"/>
    </location>
</feature>
<dbReference type="GO" id="GO:0003723">
    <property type="term" value="F:RNA binding"/>
    <property type="evidence" value="ECO:0007669"/>
    <property type="project" value="InterPro"/>
</dbReference>
<dbReference type="GO" id="GO:0016740">
    <property type="term" value="F:transferase activity"/>
    <property type="evidence" value="ECO:0007669"/>
    <property type="project" value="InterPro"/>
</dbReference>
<geneLocation type="mitochondrion" evidence="7"/>
<dbReference type="NCBIfam" id="TIGR01171">
    <property type="entry name" value="rplB_bact"/>
    <property type="match status" value="1"/>
</dbReference>
<dbReference type="Pfam" id="PF03947">
    <property type="entry name" value="Ribosomal_L2_C"/>
    <property type="match status" value="1"/>
</dbReference>
<dbReference type="InterPro" id="IPR022666">
    <property type="entry name" value="Ribosomal_uL2_RNA-bd_dom"/>
</dbReference>
<reference evidence="7" key="1">
    <citation type="journal article" date="2015" name="J. Eukaryot. Microbiol.">
        <title>Uncovering Cryptic Diversity in Two Amoebozoan Species Using Complete Mitochondrial Genome Sequences.</title>
        <authorList>
            <person name="Fucikova K."/>
            <person name="Lahr D.J."/>
        </authorList>
    </citation>
    <scope>NUCLEOTIDE SEQUENCE</scope>
    <source>
        <strain evidence="7">BCP-EM3VF21-2</strain>
    </source>
</reference>
<dbReference type="SUPFAM" id="SSF50249">
    <property type="entry name" value="Nucleic acid-binding proteins"/>
    <property type="match status" value="1"/>
</dbReference>
<keyword evidence="7" id="KW-0496">Mitochondrion</keyword>
<dbReference type="GO" id="GO:0005762">
    <property type="term" value="C:mitochondrial large ribosomal subunit"/>
    <property type="evidence" value="ECO:0007669"/>
    <property type="project" value="TreeGrafter"/>
</dbReference>